<sequence length="164" mass="19429">MIDKKFSATYKNTEAILHIIDYDEPNNVRSLWQANLYLNNELRNDILKNKEIYLNFNLDHFCFASEDNRYVFIPDEGESFYIDLSTLLVFYLPYEDLSTLIFLGNYFYNNQLVVVHRDKYILVNLNTKQSQIINFKENKIVDFNSNNEKVSLKLSDLSTEVITL</sequence>
<evidence type="ECO:0000313" key="1">
    <source>
        <dbReference type="EMBL" id="CAD7798946.1"/>
    </source>
</evidence>
<dbReference type="AlphaFoldDB" id="A0A9N8MLA9"/>
<protein>
    <submittedName>
        <fullName evidence="1">Uncharacterized protein</fullName>
    </submittedName>
</protein>
<dbReference type="RefSeq" id="WP_162086946.1">
    <property type="nucleotide sequence ID" value="NZ_CAJIMS010000001.1"/>
</dbReference>
<proteinExistence type="predicted"/>
<dbReference type="EMBL" id="CAJIMS010000001">
    <property type="protein sequence ID" value="CAD7798946.1"/>
    <property type="molecule type" value="Genomic_DNA"/>
</dbReference>
<name>A0A9N8MLA9_9FLAO</name>
<organism evidence="1 2">
    <name type="scientific">Chryseobacterium aquaeductus</name>
    <dbReference type="NCBI Taxonomy" id="2675056"/>
    <lineage>
        <taxon>Bacteria</taxon>
        <taxon>Pseudomonadati</taxon>
        <taxon>Bacteroidota</taxon>
        <taxon>Flavobacteriia</taxon>
        <taxon>Flavobacteriales</taxon>
        <taxon>Weeksellaceae</taxon>
        <taxon>Chryseobacterium group</taxon>
        <taxon>Chryseobacterium</taxon>
    </lineage>
</organism>
<accession>A0A9N8MLA9</accession>
<dbReference type="Proteomes" id="UP000662618">
    <property type="component" value="Unassembled WGS sequence"/>
</dbReference>
<keyword evidence="2" id="KW-1185">Reference proteome</keyword>
<evidence type="ECO:0000313" key="2">
    <source>
        <dbReference type="Proteomes" id="UP000662618"/>
    </source>
</evidence>
<gene>
    <name evidence="1" type="ORF">CHRY9390_00411</name>
</gene>
<comment type="caution">
    <text evidence="1">The sequence shown here is derived from an EMBL/GenBank/DDBJ whole genome shotgun (WGS) entry which is preliminary data.</text>
</comment>
<reference evidence="1" key="1">
    <citation type="submission" date="2020-12" db="EMBL/GenBank/DDBJ databases">
        <authorList>
            <person name="Rodrigo-Torres L."/>
            <person name="Arahal R. D."/>
            <person name="Lucena T."/>
        </authorList>
    </citation>
    <scope>NUCLEOTIDE SEQUENCE</scope>
    <source>
        <strain evidence="1">CECT 9390</strain>
    </source>
</reference>